<dbReference type="GO" id="GO:0008239">
    <property type="term" value="F:dipeptidyl-peptidase activity"/>
    <property type="evidence" value="ECO:0007669"/>
    <property type="project" value="InterPro"/>
</dbReference>
<proteinExistence type="predicted"/>
<reference evidence="3" key="1">
    <citation type="submission" date="2014-03" db="EMBL/GenBank/DDBJ databases">
        <title>Draft genome sequencing of Oceanobacillus picturae strain S1 isolated from human gut.</title>
        <authorList>
            <person name="Croce O."/>
            <person name="Lagier J.C."/>
            <person name="Raoult D."/>
        </authorList>
    </citation>
    <scope>NUCLEOTIDE SEQUENCE [LARGE SCALE GENOMIC DNA]</scope>
    <source>
        <strain evidence="3">S1</strain>
    </source>
</reference>
<dbReference type="AlphaFoldDB" id="W9AJ97"/>
<dbReference type="PANTHER" id="PTHR43056">
    <property type="entry name" value="PEPTIDASE S9 PROLYL OLIGOPEPTIDASE"/>
    <property type="match status" value="1"/>
</dbReference>
<sequence>MLTESAQTLFVSTLLIKRMENFILFERKVNMSDINQVIVDREVPCKLRDGVILYANIYRPQTNGDYPVLLTRLPYNKNLPSFSHRWIDPIRAAMEGYIVIIQDVRGRFASEGEFEPFVQEVKDGYDTVEWAASLPYSNGKVGMFGLSYYAFTQLYAMVEQPPALKAIFPAMTGNIFKDAFEENGTLSLAAAETWMLDSLVPDYLRRKLSPEDFAKAMEEIANDLNQIEKWHTFTPIKELPAVMKHPALQDIYQKYIHQEYNKKAIEHRDVKRYSDLMDIPAYHLAGWYDNFLNQTLLNYEQMQAYSQNQKLIIGPWGHGMTGTDLGERSFGVNSSGDSIDGKDDLTSLHINWFNQWMKEENEVRIDDEDPVKIFVMGINQWRSEKSWPLQRATYITFYFHSDGQANLKSGSLNTTLPGDEQKDQFIHDPMSPVPTNGGGTLFYNGRNAGPRDQRKIEEREDVVVYTSEELEQEVEVTGSAKVILWASTDAPDTDFTAKLIDVFPDGTAYNLADGIIRATYRSGKREQESLNGEIIRYEIDLCATSNVFLPGHSIRIEIASSDFPRYDVNPNTGKTTLESEEMRKATQSLFHQKEYPSHVILPIV</sequence>
<evidence type="ECO:0000313" key="4">
    <source>
        <dbReference type="Proteomes" id="UP000028863"/>
    </source>
</evidence>
<dbReference type="NCBIfam" id="TIGR00976">
    <property type="entry name" value="CocE_NonD"/>
    <property type="match status" value="1"/>
</dbReference>
<dbReference type="Gene3D" id="1.10.3020.10">
    <property type="entry name" value="alpha-amino acid ester hydrolase ( Helical cap domain)"/>
    <property type="match status" value="1"/>
</dbReference>
<dbReference type="PANTHER" id="PTHR43056:SF10">
    <property type="entry name" value="COCE_NOND FAMILY, PUTATIVE (AFU_ORTHOLOGUE AFUA_7G00600)-RELATED"/>
    <property type="match status" value="1"/>
</dbReference>
<evidence type="ECO:0000313" key="3">
    <source>
        <dbReference type="EMBL" id="CDO02992.1"/>
    </source>
</evidence>
<dbReference type="Gene3D" id="3.40.50.1820">
    <property type="entry name" value="alpha/beta hydrolase"/>
    <property type="match status" value="1"/>
</dbReference>
<keyword evidence="1" id="KW-0378">Hydrolase</keyword>
<dbReference type="InterPro" id="IPR029058">
    <property type="entry name" value="AB_hydrolase_fold"/>
</dbReference>
<keyword evidence="4" id="KW-1185">Reference proteome</keyword>
<accession>W9AJ97</accession>
<dbReference type="SUPFAM" id="SSF49785">
    <property type="entry name" value="Galactose-binding domain-like"/>
    <property type="match status" value="1"/>
</dbReference>
<dbReference type="SMART" id="SM00939">
    <property type="entry name" value="PepX_C"/>
    <property type="match status" value="1"/>
</dbReference>
<dbReference type="eggNOG" id="COG2936">
    <property type="taxonomic scope" value="Bacteria"/>
</dbReference>
<gene>
    <name evidence="3" type="primary">cocE</name>
    <name evidence="3" type="ORF">BN988_01475</name>
</gene>
<dbReference type="Pfam" id="PF02129">
    <property type="entry name" value="Peptidase_S15"/>
    <property type="match status" value="1"/>
</dbReference>
<dbReference type="InterPro" id="IPR005674">
    <property type="entry name" value="CocE/Ser_esterase"/>
</dbReference>
<protein>
    <submittedName>
        <fullName evidence="3">Cocaine esterase</fullName>
    </submittedName>
</protein>
<dbReference type="InterPro" id="IPR050585">
    <property type="entry name" value="Xaa-Pro_dipeptidyl-ppase/CocE"/>
</dbReference>
<name>W9AJ97_9BACI</name>
<feature type="domain" description="Xaa-Pro dipeptidyl-peptidase C-terminal" evidence="2">
    <location>
        <begin position="350"/>
        <end position="600"/>
    </location>
</feature>
<dbReference type="EMBL" id="CCAX010000001">
    <property type="protein sequence ID" value="CDO02992.1"/>
    <property type="molecule type" value="Genomic_DNA"/>
</dbReference>
<evidence type="ECO:0000259" key="2">
    <source>
        <dbReference type="SMART" id="SM00939"/>
    </source>
</evidence>
<dbReference type="Proteomes" id="UP000028863">
    <property type="component" value="Unassembled WGS sequence"/>
</dbReference>
<dbReference type="InterPro" id="IPR008979">
    <property type="entry name" value="Galactose-bd-like_sf"/>
</dbReference>
<comment type="caution">
    <text evidence="3">The sequence shown here is derived from an EMBL/GenBank/DDBJ whole genome shotgun (WGS) entry which is preliminary data.</text>
</comment>
<organism evidence="3 4">
    <name type="scientific">Oceanobacillus picturae</name>
    <dbReference type="NCBI Taxonomy" id="171693"/>
    <lineage>
        <taxon>Bacteria</taxon>
        <taxon>Bacillati</taxon>
        <taxon>Bacillota</taxon>
        <taxon>Bacilli</taxon>
        <taxon>Bacillales</taxon>
        <taxon>Bacillaceae</taxon>
        <taxon>Oceanobacillus</taxon>
    </lineage>
</organism>
<dbReference type="SUPFAM" id="SSF53474">
    <property type="entry name" value="alpha/beta-Hydrolases"/>
    <property type="match status" value="1"/>
</dbReference>
<evidence type="ECO:0000256" key="1">
    <source>
        <dbReference type="ARBA" id="ARBA00022801"/>
    </source>
</evidence>
<dbReference type="STRING" id="171693.BN988_01475"/>
<dbReference type="InterPro" id="IPR013736">
    <property type="entry name" value="Xaa-Pro_dipept_C"/>
</dbReference>
<reference evidence="3" key="2">
    <citation type="submission" date="2014-03" db="EMBL/GenBank/DDBJ databases">
        <authorList>
            <person name="Urmite Genomes"/>
        </authorList>
    </citation>
    <scope>NUCLEOTIDE SEQUENCE</scope>
    <source>
        <strain evidence="3">S1</strain>
    </source>
</reference>
<dbReference type="Pfam" id="PF08530">
    <property type="entry name" value="PepX_C"/>
    <property type="match status" value="1"/>
</dbReference>
<dbReference type="InterPro" id="IPR000383">
    <property type="entry name" value="Xaa-Pro-like_dom"/>
</dbReference>
<dbReference type="Gene3D" id="2.60.120.260">
    <property type="entry name" value="Galactose-binding domain-like"/>
    <property type="match status" value="1"/>
</dbReference>